<evidence type="ECO:0000313" key="2">
    <source>
        <dbReference type="EMBL" id="GFZ21502.1"/>
    </source>
</evidence>
<dbReference type="EMBL" id="BJWL01000029">
    <property type="protein sequence ID" value="GFZ21502.1"/>
    <property type="molecule type" value="Genomic_DNA"/>
</dbReference>
<organism evidence="2 3">
    <name type="scientific">Actinidia rufa</name>
    <dbReference type="NCBI Taxonomy" id="165716"/>
    <lineage>
        <taxon>Eukaryota</taxon>
        <taxon>Viridiplantae</taxon>
        <taxon>Streptophyta</taxon>
        <taxon>Embryophyta</taxon>
        <taxon>Tracheophyta</taxon>
        <taxon>Spermatophyta</taxon>
        <taxon>Magnoliopsida</taxon>
        <taxon>eudicotyledons</taxon>
        <taxon>Gunneridae</taxon>
        <taxon>Pentapetalae</taxon>
        <taxon>asterids</taxon>
        <taxon>Ericales</taxon>
        <taxon>Actinidiaceae</taxon>
        <taxon>Actinidia</taxon>
    </lineage>
</organism>
<evidence type="ECO:0000256" key="1">
    <source>
        <dbReference type="SAM" id="Phobius"/>
    </source>
</evidence>
<dbReference type="AlphaFoldDB" id="A0A7J0HEN7"/>
<reference evidence="2 3" key="1">
    <citation type="submission" date="2019-07" db="EMBL/GenBank/DDBJ databases">
        <title>De Novo Assembly of kiwifruit Actinidia rufa.</title>
        <authorList>
            <person name="Sugita-Konishi S."/>
            <person name="Sato K."/>
            <person name="Mori E."/>
            <person name="Abe Y."/>
            <person name="Kisaki G."/>
            <person name="Hamano K."/>
            <person name="Suezawa K."/>
            <person name="Otani M."/>
            <person name="Fukuda T."/>
            <person name="Manabe T."/>
            <person name="Gomi K."/>
            <person name="Tabuchi M."/>
            <person name="Akimitsu K."/>
            <person name="Kataoka I."/>
        </authorList>
    </citation>
    <scope>NUCLEOTIDE SEQUENCE [LARGE SCALE GENOMIC DNA]</scope>
    <source>
        <strain evidence="3">cv. Fuchu</strain>
    </source>
</reference>
<keyword evidence="1" id="KW-0812">Transmembrane</keyword>
<accession>A0A7J0HEN7</accession>
<evidence type="ECO:0000313" key="3">
    <source>
        <dbReference type="Proteomes" id="UP000585474"/>
    </source>
</evidence>
<feature type="transmembrane region" description="Helical" evidence="1">
    <location>
        <begin position="156"/>
        <end position="177"/>
    </location>
</feature>
<comment type="caution">
    <text evidence="2">The sequence shown here is derived from an EMBL/GenBank/DDBJ whole genome shotgun (WGS) entry which is preliminary data.</text>
</comment>
<gene>
    <name evidence="2" type="ORF">Acr_29g0006640</name>
</gene>
<sequence length="179" mass="20266">MDRYRRVDKPRSESHRARARAGFRTPILPSLCLLNTRNGERQGVVMDFDQNPSLLIINATTSYPESSKTVIVNKRISNALYKGSGKVLGDGRIGFQKQKMGELRIRYWAATDWFRNILATPARYWAATRFRNILATLTSFILTVVSQVIILKSLGVIVGILSSYTYTNWLLILNSLVAL</sequence>
<keyword evidence="1" id="KW-1133">Transmembrane helix</keyword>
<proteinExistence type="predicted"/>
<name>A0A7J0HEN7_9ERIC</name>
<keyword evidence="3" id="KW-1185">Reference proteome</keyword>
<feature type="transmembrane region" description="Helical" evidence="1">
    <location>
        <begin position="133"/>
        <end position="150"/>
    </location>
</feature>
<protein>
    <submittedName>
        <fullName evidence="2">Uncharacterized protein</fullName>
    </submittedName>
</protein>
<keyword evidence="1" id="KW-0472">Membrane</keyword>
<dbReference type="Proteomes" id="UP000585474">
    <property type="component" value="Unassembled WGS sequence"/>
</dbReference>